<dbReference type="PRINTS" id="PR01166">
    <property type="entry name" value="CYCOXIDASEII"/>
</dbReference>
<evidence type="ECO:0000256" key="4">
    <source>
        <dbReference type="ARBA" id="ARBA00022475"/>
    </source>
</evidence>
<proteinExistence type="inferred from homology"/>
<dbReference type="Gene3D" id="2.60.40.420">
    <property type="entry name" value="Cupredoxins - blue copper proteins"/>
    <property type="match status" value="1"/>
</dbReference>
<evidence type="ECO:0000259" key="15">
    <source>
        <dbReference type="PROSITE" id="PS50999"/>
    </source>
</evidence>
<dbReference type="SUPFAM" id="SSF81464">
    <property type="entry name" value="Cytochrome c oxidase subunit II-like, transmembrane region"/>
    <property type="match status" value="1"/>
</dbReference>
<evidence type="ECO:0000256" key="11">
    <source>
        <dbReference type="ARBA" id="ARBA00023136"/>
    </source>
</evidence>
<comment type="similarity">
    <text evidence="2 12">Belongs to the cytochrome c oxidase subunit 2 family.</text>
</comment>
<dbReference type="GO" id="GO:0005886">
    <property type="term" value="C:plasma membrane"/>
    <property type="evidence" value="ECO:0007669"/>
    <property type="project" value="UniProtKB-SubCell"/>
</dbReference>
<evidence type="ECO:0000256" key="1">
    <source>
        <dbReference type="ARBA" id="ARBA00004651"/>
    </source>
</evidence>
<keyword evidence="4 12" id="KW-1003">Cell membrane</keyword>
<dbReference type="Gene3D" id="1.10.287.90">
    <property type="match status" value="1"/>
</dbReference>
<dbReference type="PANTHER" id="PTHR22888:SF18">
    <property type="entry name" value="CYTOCHROME BO(3) UBIQUINOL OXIDASE SUBUNIT 2"/>
    <property type="match status" value="1"/>
</dbReference>
<gene>
    <name evidence="16" type="ORF">AN477_05615</name>
</gene>
<evidence type="ECO:0000256" key="10">
    <source>
        <dbReference type="ARBA" id="ARBA00023002"/>
    </source>
</evidence>
<dbReference type="InterPro" id="IPR002429">
    <property type="entry name" value="CcO_II-like_C"/>
</dbReference>
<evidence type="ECO:0000259" key="14">
    <source>
        <dbReference type="PROSITE" id="PS50857"/>
    </source>
</evidence>
<feature type="domain" description="Cytochrome oxidase subunit II copper A binding" evidence="14">
    <location>
        <begin position="116"/>
        <end position="228"/>
    </location>
</feature>
<evidence type="ECO:0000256" key="12">
    <source>
        <dbReference type="PIRNR" id="PIRNR000292"/>
    </source>
</evidence>
<keyword evidence="17" id="KW-1185">Reference proteome</keyword>
<dbReference type="PROSITE" id="PS50999">
    <property type="entry name" value="COX2_TM"/>
    <property type="match status" value="1"/>
</dbReference>
<dbReference type="PIRSF" id="PIRSF000292">
    <property type="entry name" value="Ubi_od_II"/>
    <property type="match status" value="1"/>
</dbReference>
<evidence type="ECO:0000256" key="9">
    <source>
        <dbReference type="ARBA" id="ARBA00022989"/>
    </source>
</evidence>
<keyword evidence="7" id="KW-0732">Signal</keyword>
<evidence type="ECO:0000256" key="2">
    <source>
        <dbReference type="ARBA" id="ARBA00007866"/>
    </source>
</evidence>
<evidence type="ECO:0000313" key="16">
    <source>
        <dbReference type="EMBL" id="KPV44789.1"/>
    </source>
</evidence>
<evidence type="ECO:0000256" key="5">
    <source>
        <dbReference type="ARBA" id="ARBA00022660"/>
    </source>
</evidence>
<dbReference type="InterPro" id="IPR034227">
    <property type="entry name" value="CuRO_UO_II"/>
</dbReference>
<keyword evidence="10 12" id="KW-0560">Oxidoreductase</keyword>
<keyword evidence="8 12" id="KW-0249">Electron transport</keyword>
<reference evidence="16 17" key="1">
    <citation type="submission" date="2015-09" db="EMBL/GenBank/DDBJ databases">
        <title>Draft genome sequence of Alicyclobacillus ferrooxydans DSM 22381.</title>
        <authorList>
            <person name="Hemp J."/>
        </authorList>
    </citation>
    <scope>NUCLEOTIDE SEQUENCE [LARGE SCALE GENOMIC DNA]</scope>
    <source>
        <strain evidence="16 17">TC-34</strain>
    </source>
</reference>
<dbReference type="PROSITE" id="PS50857">
    <property type="entry name" value="COX2_CUA"/>
    <property type="match status" value="1"/>
</dbReference>
<accession>A0A0N8PPN1</accession>
<dbReference type="InterPro" id="IPR006333">
    <property type="entry name" value="Cyt_o_ubiquinol_oxidase_su2"/>
</dbReference>
<keyword evidence="9 13" id="KW-1133">Transmembrane helix</keyword>
<evidence type="ECO:0000256" key="8">
    <source>
        <dbReference type="ARBA" id="ARBA00022982"/>
    </source>
</evidence>
<keyword evidence="11 12" id="KW-0472">Membrane</keyword>
<dbReference type="EC" id="1.10.3.-" evidence="12"/>
<keyword evidence="3 12" id="KW-0813">Transport</keyword>
<comment type="function">
    <text evidence="12">Catalyzes quinol oxidation with the concomitant reduction of oxygen to water. Subunit II transfers the electrons from a quinol to the binuclear center of the catalytic subunit I.</text>
</comment>
<sequence length="288" mass="32102">MGVSTLLLTSGCGQLLVFHPAGPVGQSELQLIWLQIALTAVVIIPVLILLAIIVIRYRDRPGSKAVYRPDWSENRTLEIIWWVIPIIIVGILGTVTAKKTFALTQPPKNPSNPTVVQPLTIEVTSMDWKWLFQYPNQQIATVNYCVIPTNRPVQFMLTSNGPMNAFWVPQLGGMEYTMPGMIMRLWLQADKPGIYYGHGGNFTGQGFAQMQFNVQAESEQQFNAWVASIANNSPQLTQGEYDKMAQPSILGQMSFSSFPPNAFENVVMSEGGKYMKHDQVMMNSISSK</sequence>
<dbReference type="SUPFAM" id="SSF49503">
    <property type="entry name" value="Cupredoxins"/>
    <property type="match status" value="1"/>
</dbReference>
<dbReference type="GO" id="GO:0005507">
    <property type="term" value="F:copper ion binding"/>
    <property type="evidence" value="ECO:0007669"/>
    <property type="project" value="InterPro"/>
</dbReference>
<evidence type="ECO:0000256" key="7">
    <source>
        <dbReference type="ARBA" id="ARBA00022729"/>
    </source>
</evidence>
<dbReference type="InterPro" id="IPR011759">
    <property type="entry name" value="Cyt_c_oxidase_su2_TM_dom"/>
</dbReference>
<comment type="caution">
    <text evidence="16">The sequence shown here is derived from an EMBL/GenBank/DDBJ whole genome shotgun (WGS) entry which is preliminary data.</text>
</comment>
<dbReference type="Proteomes" id="UP000050482">
    <property type="component" value="Unassembled WGS sequence"/>
</dbReference>
<dbReference type="CDD" id="cd04212">
    <property type="entry name" value="CuRO_UO_II"/>
    <property type="match status" value="1"/>
</dbReference>
<dbReference type="InterPro" id="IPR036257">
    <property type="entry name" value="Cyt_c_oxidase_su2_TM_sf"/>
</dbReference>
<keyword evidence="6 13" id="KW-0812">Transmembrane</keyword>
<dbReference type="EMBL" id="LJCO01000026">
    <property type="protein sequence ID" value="KPV44789.1"/>
    <property type="molecule type" value="Genomic_DNA"/>
</dbReference>
<dbReference type="AlphaFoldDB" id="A0A0N8PPN1"/>
<dbReference type="InterPro" id="IPR008972">
    <property type="entry name" value="Cupredoxin"/>
</dbReference>
<evidence type="ECO:0000313" key="17">
    <source>
        <dbReference type="Proteomes" id="UP000050482"/>
    </source>
</evidence>
<feature type="domain" description="Cytochrome oxidase subunit II transmembrane region profile" evidence="15">
    <location>
        <begin position="9"/>
        <end position="107"/>
    </location>
</feature>
<dbReference type="STRING" id="471514.AN477_05615"/>
<evidence type="ECO:0000256" key="13">
    <source>
        <dbReference type="SAM" id="Phobius"/>
    </source>
</evidence>
<organism evidence="16 17">
    <name type="scientific">Alicyclobacillus ferrooxydans</name>
    <dbReference type="NCBI Taxonomy" id="471514"/>
    <lineage>
        <taxon>Bacteria</taxon>
        <taxon>Bacillati</taxon>
        <taxon>Bacillota</taxon>
        <taxon>Bacilli</taxon>
        <taxon>Bacillales</taxon>
        <taxon>Alicyclobacillaceae</taxon>
        <taxon>Alicyclobacillus</taxon>
    </lineage>
</organism>
<dbReference type="GO" id="GO:0016682">
    <property type="term" value="F:oxidoreductase activity, acting on diphenols and related substances as donors, oxygen as acceptor"/>
    <property type="evidence" value="ECO:0007669"/>
    <property type="project" value="InterPro"/>
</dbReference>
<feature type="transmembrane region" description="Helical" evidence="13">
    <location>
        <begin position="76"/>
        <end position="97"/>
    </location>
</feature>
<dbReference type="Pfam" id="PF00116">
    <property type="entry name" value="COX2"/>
    <property type="match status" value="1"/>
</dbReference>
<dbReference type="InterPro" id="IPR045187">
    <property type="entry name" value="CcO_II"/>
</dbReference>
<dbReference type="GO" id="GO:0004129">
    <property type="term" value="F:cytochrome-c oxidase activity"/>
    <property type="evidence" value="ECO:0007669"/>
    <property type="project" value="UniProtKB-UniRule"/>
</dbReference>
<evidence type="ECO:0000256" key="3">
    <source>
        <dbReference type="ARBA" id="ARBA00022448"/>
    </source>
</evidence>
<evidence type="ECO:0000256" key="6">
    <source>
        <dbReference type="ARBA" id="ARBA00022692"/>
    </source>
</evidence>
<dbReference type="PATRIC" id="fig|471514.4.peg.2498"/>
<protein>
    <recommendedName>
        <fullName evidence="12">Quinol oxidase subunit 2</fullName>
        <ecNumber evidence="12">1.10.3.-</ecNumber>
    </recommendedName>
</protein>
<comment type="subcellular location">
    <subcellularLocation>
        <location evidence="1">Cell membrane</location>
        <topology evidence="1">Multi-pass membrane protein</topology>
    </subcellularLocation>
</comment>
<comment type="catalytic activity">
    <reaction evidence="12">
        <text>2 a quinol + O2 = 2 a quinone + 2 H2O</text>
        <dbReference type="Rhea" id="RHEA:55376"/>
        <dbReference type="ChEBI" id="CHEBI:15377"/>
        <dbReference type="ChEBI" id="CHEBI:15379"/>
        <dbReference type="ChEBI" id="CHEBI:24646"/>
        <dbReference type="ChEBI" id="CHEBI:132124"/>
    </reaction>
</comment>
<name>A0A0N8PPN1_9BACL</name>
<feature type="transmembrane region" description="Helical" evidence="13">
    <location>
        <begin position="33"/>
        <end position="55"/>
    </location>
</feature>
<dbReference type="GO" id="GO:0042773">
    <property type="term" value="P:ATP synthesis coupled electron transport"/>
    <property type="evidence" value="ECO:0007669"/>
    <property type="project" value="TreeGrafter"/>
</dbReference>
<dbReference type="PANTHER" id="PTHR22888">
    <property type="entry name" value="CYTOCHROME C OXIDASE, SUBUNIT II"/>
    <property type="match status" value="1"/>
</dbReference>
<keyword evidence="5 12" id="KW-0679">Respiratory chain</keyword>